<dbReference type="InterPro" id="IPR000792">
    <property type="entry name" value="Tscrpt_reg_LuxR_C"/>
</dbReference>
<dbReference type="InterPro" id="IPR058245">
    <property type="entry name" value="NreC/VraR/RcsB-like_REC"/>
</dbReference>
<dbReference type="GO" id="GO:0006355">
    <property type="term" value="P:regulation of DNA-templated transcription"/>
    <property type="evidence" value="ECO:0007669"/>
    <property type="project" value="InterPro"/>
</dbReference>
<dbReference type="Gene3D" id="3.40.50.2300">
    <property type="match status" value="1"/>
</dbReference>
<dbReference type="PROSITE" id="PS50043">
    <property type="entry name" value="HTH_LUXR_2"/>
    <property type="match status" value="1"/>
</dbReference>
<keyword evidence="4" id="KW-0804">Transcription</keyword>
<dbReference type="InterPro" id="IPR016032">
    <property type="entry name" value="Sig_transdc_resp-reg_C-effctor"/>
</dbReference>
<dbReference type="PROSITE" id="PS50110">
    <property type="entry name" value="RESPONSE_REGULATORY"/>
    <property type="match status" value="1"/>
</dbReference>
<evidence type="ECO:0000256" key="3">
    <source>
        <dbReference type="ARBA" id="ARBA00023125"/>
    </source>
</evidence>
<evidence type="ECO:0000259" key="7">
    <source>
        <dbReference type="PROSITE" id="PS50110"/>
    </source>
</evidence>
<evidence type="ECO:0000259" key="6">
    <source>
        <dbReference type="PROSITE" id="PS50043"/>
    </source>
</evidence>
<evidence type="ECO:0000256" key="5">
    <source>
        <dbReference type="PROSITE-ProRule" id="PRU00169"/>
    </source>
</evidence>
<dbReference type="EMBL" id="CADCWE010000085">
    <property type="protein sequence ID" value="CAA9535712.1"/>
    <property type="molecule type" value="Genomic_DNA"/>
</dbReference>
<evidence type="ECO:0000256" key="2">
    <source>
        <dbReference type="ARBA" id="ARBA00023015"/>
    </source>
</evidence>
<name>A0A6J4TYH7_9BACT</name>
<dbReference type="CDD" id="cd06170">
    <property type="entry name" value="LuxR_C_like"/>
    <property type="match status" value="1"/>
</dbReference>
<keyword evidence="2" id="KW-0805">Transcription regulation</keyword>
<dbReference type="GO" id="GO:0003677">
    <property type="term" value="F:DNA binding"/>
    <property type="evidence" value="ECO:0007669"/>
    <property type="project" value="UniProtKB-KW"/>
</dbReference>
<accession>A0A6J4TYH7</accession>
<keyword evidence="1 5" id="KW-0597">Phosphoprotein</keyword>
<feature type="domain" description="Response regulatory" evidence="7">
    <location>
        <begin position="13"/>
        <end position="129"/>
    </location>
</feature>
<dbReference type="Pfam" id="PF00196">
    <property type="entry name" value="GerE"/>
    <property type="match status" value="1"/>
</dbReference>
<dbReference type="InterPro" id="IPR001789">
    <property type="entry name" value="Sig_transdc_resp-reg_receiver"/>
</dbReference>
<feature type="modified residue" description="4-aspartylphosphate" evidence="5">
    <location>
        <position position="64"/>
    </location>
</feature>
<dbReference type="PRINTS" id="PR00038">
    <property type="entry name" value="HTHLUXR"/>
</dbReference>
<dbReference type="SUPFAM" id="SSF46894">
    <property type="entry name" value="C-terminal effector domain of the bipartite response regulators"/>
    <property type="match status" value="1"/>
</dbReference>
<evidence type="ECO:0000256" key="4">
    <source>
        <dbReference type="ARBA" id="ARBA00023163"/>
    </source>
</evidence>
<feature type="domain" description="HTH luxR-type" evidence="6">
    <location>
        <begin position="169"/>
        <end position="234"/>
    </location>
</feature>
<dbReference type="PANTHER" id="PTHR43214:SF24">
    <property type="entry name" value="TRANSCRIPTIONAL REGULATORY PROTEIN NARL-RELATED"/>
    <property type="match status" value="1"/>
</dbReference>
<evidence type="ECO:0000313" key="8">
    <source>
        <dbReference type="EMBL" id="CAA9535712.1"/>
    </source>
</evidence>
<protein>
    <submittedName>
        <fullName evidence="8">Two-component transcriptional response regulator, LuxR family</fullName>
    </submittedName>
</protein>
<dbReference type="SMART" id="SM00421">
    <property type="entry name" value="HTH_LUXR"/>
    <property type="match status" value="1"/>
</dbReference>
<dbReference type="InterPro" id="IPR011006">
    <property type="entry name" value="CheY-like_superfamily"/>
</dbReference>
<dbReference type="PANTHER" id="PTHR43214">
    <property type="entry name" value="TWO-COMPONENT RESPONSE REGULATOR"/>
    <property type="match status" value="1"/>
</dbReference>
<dbReference type="CDD" id="cd17535">
    <property type="entry name" value="REC_NarL-like"/>
    <property type="match status" value="1"/>
</dbReference>
<keyword evidence="3" id="KW-0238">DNA-binding</keyword>
<dbReference type="InterPro" id="IPR039420">
    <property type="entry name" value="WalR-like"/>
</dbReference>
<proteinExistence type="predicted"/>
<dbReference type="GO" id="GO:0000160">
    <property type="term" value="P:phosphorelay signal transduction system"/>
    <property type="evidence" value="ECO:0007669"/>
    <property type="project" value="InterPro"/>
</dbReference>
<gene>
    <name evidence="8" type="ORF">AVDCRST_MAG73-1372</name>
</gene>
<dbReference type="Pfam" id="PF00072">
    <property type="entry name" value="Response_reg"/>
    <property type="match status" value="1"/>
</dbReference>
<dbReference type="SUPFAM" id="SSF52172">
    <property type="entry name" value="CheY-like"/>
    <property type="match status" value="1"/>
</dbReference>
<dbReference type="PROSITE" id="PS00622">
    <property type="entry name" value="HTH_LUXR_1"/>
    <property type="match status" value="1"/>
</dbReference>
<reference evidence="8" key="1">
    <citation type="submission" date="2020-02" db="EMBL/GenBank/DDBJ databases">
        <authorList>
            <person name="Meier V. D."/>
        </authorList>
    </citation>
    <scope>NUCLEOTIDE SEQUENCE</scope>
    <source>
        <strain evidence="8">AVDCRST_MAG73</strain>
    </source>
</reference>
<organism evidence="8">
    <name type="scientific">uncultured Thermomicrobiales bacterium</name>
    <dbReference type="NCBI Taxonomy" id="1645740"/>
    <lineage>
        <taxon>Bacteria</taxon>
        <taxon>Pseudomonadati</taxon>
        <taxon>Thermomicrobiota</taxon>
        <taxon>Thermomicrobia</taxon>
        <taxon>Thermomicrobiales</taxon>
        <taxon>environmental samples</taxon>
    </lineage>
</organism>
<dbReference type="SMART" id="SM00448">
    <property type="entry name" value="REC"/>
    <property type="match status" value="1"/>
</dbReference>
<sequence length="255" mass="28047">MVVAGTMPIAKRRLLLVENHPLYRRRLRRLLEETGTYTVVAEAENSHQAIHRADIHAHDIVPIDVHLPGVTGLTLARVLRKQRPTAQLVVLSMYLDDTRRFDAIRAGAVAYLIKDLGADALVEAPRRVASGENLLNQLVVGRPQLAWRVLDEFRALSGAVPGHDGAGALGDPFLLLSSREIEVLDCVAQGLSNREIAGELFVTEQTVKNHMTSVLRKLDVNDRIQAVLYGVEHGWIELGPQPYAATVAATDRQSA</sequence>
<evidence type="ECO:0000256" key="1">
    <source>
        <dbReference type="ARBA" id="ARBA00022553"/>
    </source>
</evidence>
<dbReference type="AlphaFoldDB" id="A0A6J4TYH7"/>